<evidence type="ECO:0000256" key="1">
    <source>
        <dbReference type="SAM" id="Phobius"/>
    </source>
</evidence>
<keyword evidence="3" id="KW-1185">Reference proteome</keyword>
<accession>D5RRZ2</accession>
<keyword evidence="1" id="KW-0812">Transmembrane</keyword>
<dbReference type="AlphaFoldDB" id="D5RRZ2"/>
<organism evidence="2 3">
    <name type="scientific">Pseudoroseomonas cervicalis ATCC 49957</name>
    <dbReference type="NCBI Taxonomy" id="525371"/>
    <lineage>
        <taxon>Bacteria</taxon>
        <taxon>Pseudomonadati</taxon>
        <taxon>Pseudomonadota</taxon>
        <taxon>Alphaproteobacteria</taxon>
        <taxon>Acetobacterales</taxon>
        <taxon>Roseomonadaceae</taxon>
        <taxon>Roseomonas</taxon>
    </lineage>
</organism>
<proteinExistence type="predicted"/>
<gene>
    <name evidence="2" type="ORF">HMPREF0731_3854</name>
</gene>
<keyword evidence="1" id="KW-1133">Transmembrane helix</keyword>
<name>D5RRZ2_9PROT</name>
<dbReference type="Proteomes" id="UP000005324">
    <property type="component" value="Unassembled WGS sequence"/>
</dbReference>
<reference evidence="2 3" key="1">
    <citation type="submission" date="2010-04" db="EMBL/GenBank/DDBJ databases">
        <authorList>
            <person name="Qin X."/>
            <person name="Bachman B."/>
            <person name="Battles P."/>
            <person name="Bell A."/>
            <person name="Bess C."/>
            <person name="Bickham C."/>
            <person name="Chaboub L."/>
            <person name="Chen D."/>
            <person name="Coyle M."/>
            <person name="Deiros D.R."/>
            <person name="Dinh H."/>
            <person name="Forbes L."/>
            <person name="Fowler G."/>
            <person name="Francisco L."/>
            <person name="Fu Q."/>
            <person name="Gubbala S."/>
            <person name="Hale W."/>
            <person name="Han Y."/>
            <person name="Hemphill L."/>
            <person name="Highlander S.K."/>
            <person name="Hirani K."/>
            <person name="Hogues M."/>
            <person name="Jackson L."/>
            <person name="Jakkamsetti A."/>
            <person name="Javaid M."/>
            <person name="Jiang H."/>
            <person name="Korchina V."/>
            <person name="Kovar C."/>
            <person name="Lara F."/>
            <person name="Lee S."/>
            <person name="Mata R."/>
            <person name="Mathew T."/>
            <person name="Moen C."/>
            <person name="Morales K."/>
            <person name="Munidasa M."/>
            <person name="Nazareth L."/>
            <person name="Ngo R."/>
            <person name="Nguyen L."/>
            <person name="Okwuonu G."/>
            <person name="Ongeri F."/>
            <person name="Patil S."/>
            <person name="Petrosino J."/>
            <person name="Pham C."/>
            <person name="Pham P."/>
            <person name="Pu L.-L."/>
            <person name="Puazo M."/>
            <person name="Raj R."/>
            <person name="Reid J."/>
            <person name="Rouhana J."/>
            <person name="Saada N."/>
            <person name="Shang Y."/>
            <person name="Simmons D."/>
            <person name="Thornton R."/>
            <person name="Warren J."/>
            <person name="Weissenberger G."/>
            <person name="Zhang J."/>
            <person name="Zhang L."/>
            <person name="Zhou C."/>
            <person name="Zhu D."/>
            <person name="Muzny D."/>
            <person name="Worley K."/>
            <person name="Gibbs R."/>
        </authorList>
    </citation>
    <scope>NUCLEOTIDE SEQUENCE [LARGE SCALE GENOMIC DNA]</scope>
    <source>
        <strain evidence="2 3">ATCC 49957</strain>
    </source>
</reference>
<evidence type="ECO:0000313" key="3">
    <source>
        <dbReference type="Proteomes" id="UP000005324"/>
    </source>
</evidence>
<sequence length="127" mass="13178">MNPDDPPHMPRPAEAGAALGVFLGQAVLPALCLAVAWLALRAEPAPIAAILATAGLSVGFSLKLLYRRGEPWPLPTLPLLALCAILARLALGQPGGGEQLFLTVLLALSLGSAALARSAALRRFLQR</sequence>
<evidence type="ECO:0000313" key="2">
    <source>
        <dbReference type="EMBL" id="EFH09918.1"/>
    </source>
</evidence>
<feature type="transmembrane region" description="Helical" evidence="1">
    <location>
        <begin position="47"/>
        <end position="66"/>
    </location>
</feature>
<dbReference type="HOGENOM" id="CLU_1968892_0_0_5"/>
<keyword evidence="1" id="KW-0472">Membrane</keyword>
<feature type="transmembrane region" description="Helical" evidence="1">
    <location>
        <begin position="15"/>
        <end position="40"/>
    </location>
</feature>
<protein>
    <submittedName>
        <fullName evidence="2">Uncharacterized protein</fullName>
    </submittedName>
</protein>
<comment type="caution">
    <text evidence="2">The sequence shown here is derived from an EMBL/GenBank/DDBJ whole genome shotgun (WGS) entry which is preliminary data.</text>
</comment>
<feature type="transmembrane region" description="Helical" evidence="1">
    <location>
        <begin position="100"/>
        <end position="120"/>
    </location>
</feature>
<dbReference type="EMBL" id="ADVL01000722">
    <property type="protein sequence ID" value="EFH09918.1"/>
    <property type="molecule type" value="Genomic_DNA"/>
</dbReference>